<dbReference type="EMBL" id="SBII01000012">
    <property type="protein sequence ID" value="RWW92370.1"/>
    <property type="molecule type" value="Genomic_DNA"/>
</dbReference>
<evidence type="ECO:0000313" key="2">
    <source>
        <dbReference type="EMBL" id="RWW92370.1"/>
    </source>
</evidence>
<name>A0A3S4STX9_9FLAO</name>
<protein>
    <submittedName>
        <fullName evidence="2">Uncharacterized protein</fullName>
    </submittedName>
</protein>
<keyword evidence="1" id="KW-0472">Membrane</keyword>
<feature type="transmembrane region" description="Helical" evidence="1">
    <location>
        <begin position="108"/>
        <end position="134"/>
    </location>
</feature>
<evidence type="ECO:0000313" key="3">
    <source>
        <dbReference type="Proteomes" id="UP000287527"/>
    </source>
</evidence>
<reference evidence="2 3" key="1">
    <citation type="submission" date="2019-01" db="EMBL/GenBank/DDBJ databases">
        <title>Flavobacterium sp. nov.,isolated from freshwater.</title>
        <authorList>
            <person name="Zhang R."/>
            <person name="Du Z.-J."/>
        </authorList>
    </citation>
    <scope>NUCLEOTIDE SEQUENCE [LARGE SCALE GENOMIC DNA]</scope>
    <source>
        <strain evidence="2 3">1E403</strain>
    </source>
</reference>
<dbReference type="RefSeq" id="WP_128390951.1">
    <property type="nucleotide sequence ID" value="NZ_SBII01000012.1"/>
</dbReference>
<accession>A0A3S4STX9</accession>
<dbReference type="AlphaFoldDB" id="A0A3S4STX9"/>
<feature type="transmembrane region" description="Helical" evidence="1">
    <location>
        <begin position="59"/>
        <end position="78"/>
    </location>
</feature>
<keyword evidence="1" id="KW-1133">Transmembrane helix</keyword>
<organism evidence="2 3">
    <name type="scientific">Flavobacterium cerinum</name>
    <dbReference type="NCBI Taxonomy" id="2502784"/>
    <lineage>
        <taxon>Bacteria</taxon>
        <taxon>Pseudomonadati</taxon>
        <taxon>Bacteroidota</taxon>
        <taxon>Flavobacteriia</taxon>
        <taxon>Flavobacteriales</taxon>
        <taxon>Flavobacteriaceae</taxon>
        <taxon>Flavobacterium</taxon>
    </lineage>
</organism>
<gene>
    <name evidence="2" type="ORF">EPI11_15805</name>
</gene>
<keyword evidence="3" id="KW-1185">Reference proteome</keyword>
<dbReference type="OrthoDB" id="1200238at2"/>
<comment type="caution">
    <text evidence="2">The sequence shown here is derived from an EMBL/GenBank/DDBJ whole genome shotgun (WGS) entry which is preliminary data.</text>
</comment>
<dbReference type="Proteomes" id="UP000287527">
    <property type="component" value="Unassembled WGS sequence"/>
</dbReference>
<keyword evidence="1" id="KW-0812">Transmembrane</keyword>
<sequence>MKSIEKLQTLLPLGYLFLVILGIIKESVFFHQVGINILMYSSIMDILISPIATLTSHPIVLIAVVTMFIFHFYLPSILSKNRHKKWTIKTFELHKIKKDASEEEVKNYFVLVSIKTLSIMLLSFFLGFGVAGGWDVSRRIKNDKLKYDYKLNYNSGESEDIYIIGSNSVYYFYMSKGNKSVKIAPVGTIKDIEMIVNKKLQ</sequence>
<feature type="transmembrane region" description="Helical" evidence="1">
    <location>
        <begin position="7"/>
        <end position="24"/>
    </location>
</feature>
<evidence type="ECO:0000256" key="1">
    <source>
        <dbReference type="SAM" id="Phobius"/>
    </source>
</evidence>
<proteinExistence type="predicted"/>